<dbReference type="AlphaFoldDB" id="A0A0E9T486"/>
<evidence type="ECO:0000313" key="1">
    <source>
        <dbReference type="EMBL" id="JAH48496.1"/>
    </source>
</evidence>
<dbReference type="EMBL" id="GBXM01060081">
    <property type="protein sequence ID" value="JAH48496.1"/>
    <property type="molecule type" value="Transcribed_RNA"/>
</dbReference>
<protein>
    <submittedName>
        <fullName evidence="1">Uncharacterized protein</fullName>
    </submittedName>
</protein>
<organism evidence="1">
    <name type="scientific">Anguilla anguilla</name>
    <name type="common">European freshwater eel</name>
    <name type="synonym">Muraena anguilla</name>
    <dbReference type="NCBI Taxonomy" id="7936"/>
    <lineage>
        <taxon>Eukaryota</taxon>
        <taxon>Metazoa</taxon>
        <taxon>Chordata</taxon>
        <taxon>Craniata</taxon>
        <taxon>Vertebrata</taxon>
        <taxon>Euteleostomi</taxon>
        <taxon>Actinopterygii</taxon>
        <taxon>Neopterygii</taxon>
        <taxon>Teleostei</taxon>
        <taxon>Anguilliformes</taxon>
        <taxon>Anguillidae</taxon>
        <taxon>Anguilla</taxon>
    </lineage>
</organism>
<reference evidence="1" key="1">
    <citation type="submission" date="2014-11" db="EMBL/GenBank/DDBJ databases">
        <authorList>
            <person name="Amaro Gonzalez C."/>
        </authorList>
    </citation>
    <scope>NUCLEOTIDE SEQUENCE</scope>
</reference>
<accession>A0A0E9T486</accession>
<name>A0A0E9T486_ANGAN</name>
<proteinExistence type="predicted"/>
<sequence>MVCKSEASLRHRIDSAPEDSVERLMIEKA</sequence>
<reference evidence="1" key="2">
    <citation type="journal article" date="2015" name="Fish Shellfish Immunol.">
        <title>Early steps in the European eel (Anguilla anguilla)-Vibrio vulnificus interaction in the gills: Role of the RtxA13 toxin.</title>
        <authorList>
            <person name="Callol A."/>
            <person name="Pajuelo D."/>
            <person name="Ebbesson L."/>
            <person name="Teles M."/>
            <person name="MacKenzie S."/>
            <person name="Amaro C."/>
        </authorList>
    </citation>
    <scope>NUCLEOTIDE SEQUENCE</scope>
</reference>